<dbReference type="AlphaFoldDB" id="A0A1E7MZW3"/>
<dbReference type="OrthoDB" id="4334704at2"/>
<dbReference type="KEGG" id="kau:B6264_01745"/>
<proteinExistence type="predicted"/>
<reference evidence="1" key="5">
    <citation type="submission" date="2020-09" db="EMBL/GenBank/DDBJ databases">
        <authorList>
            <person name="Sun Q."/>
            <person name="Ohkuma M."/>
        </authorList>
    </citation>
    <scope>NUCLEOTIDE SEQUENCE</scope>
    <source>
        <strain evidence="1">JCM 4434</strain>
    </source>
</reference>
<accession>A0A8H9HQE6</accession>
<reference evidence="2 3" key="2">
    <citation type="submission" date="2014-07" db="EMBL/GenBank/DDBJ databases">
        <authorList>
            <person name="Zhang J.E."/>
            <person name="Yang H."/>
            <person name="Guo J."/>
            <person name="Deng Z."/>
            <person name="Luo H."/>
            <person name="Luo M."/>
            <person name="Zhao B."/>
        </authorList>
    </citation>
    <scope>NUCLEOTIDE SEQUENCE [LARGE SCALE GENOMIC DNA]</scope>
    <source>
        <strain evidence="2">ATCC 10762</strain>
        <strain evidence="3">ATCC 10762 / DSM 40127 / CCM 3239 / JCM 4008 / LMG 5968 / NBRC 12843 / NCIMB 8234 / A-377</strain>
    </source>
</reference>
<comment type="caution">
    <text evidence="2">The sequence shown here is derived from an EMBL/GenBank/DDBJ whole genome shotgun (WGS) entry which is preliminary data.</text>
</comment>
<dbReference type="EMBL" id="BMUB01000005">
    <property type="protein sequence ID" value="GGU73639.1"/>
    <property type="molecule type" value="Genomic_DNA"/>
</dbReference>
<reference evidence="3" key="4">
    <citation type="submission" date="2016-08" db="EMBL/GenBank/DDBJ databases">
        <title>Sequencing, assembly and comparative genomics of S. aureofaciens ATCC 10762.</title>
        <authorList>
            <person name="Gradnigo J.S."/>
            <person name="Johnson N."/>
            <person name="Somerville G.A."/>
        </authorList>
    </citation>
    <scope>NUCLEOTIDE SEQUENCE [LARGE SCALE GENOMIC DNA]</scope>
    <source>
        <strain evidence="3">ATCC 10762 / DSM 40127 / CCM 3239 / JCM 4008 / LMG 5968 / NBRC 12843 / NCIMB 8234 / A-377</strain>
    </source>
</reference>
<evidence type="ECO:0000313" key="1">
    <source>
        <dbReference type="EMBL" id="GGU73639.1"/>
    </source>
</evidence>
<keyword evidence="3" id="KW-1185">Reference proteome</keyword>
<gene>
    <name evidence="1" type="ORF">GCM10010502_26730</name>
    <name evidence="2" type="ORF">HS99_0010900</name>
</gene>
<sequence>MSVDGTAPTTVDAARPLQLGPLVRTDDHWVIGDHTRKAHLALLPEGMEHRVVGEEPELVAWSRFRGIHLQVACDPVSATRTFALLTLRPSNPWAGAELGSRLRDPEEDWRANYTHHRALYSFRHILLLRFMLMHVSCEHHPELLGDDTWLTWAVGKLAPLRCYQETTALRMVEETLGDLRRRPA</sequence>
<organism evidence="2 3">
    <name type="scientific">Kitasatospora aureofaciens</name>
    <name type="common">Streptomyces aureofaciens</name>
    <dbReference type="NCBI Taxonomy" id="1894"/>
    <lineage>
        <taxon>Bacteria</taxon>
        <taxon>Bacillati</taxon>
        <taxon>Actinomycetota</taxon>
        <taxon>Actinomycetes</taxon>
        <taxon>Kitasatosporales</taxon>
        <taxon>Streptomycetaceae</taxon>
        <taxon>Kitasatospora</taxon>
    </lineage>
</organism>
<reference evidence="2" key="3">
    <citation type="submission" date="2016-08" db="EMBL/GenBank/DDBJ databases">
        <title>Sequencing, Assembly and Comparative Genomics of S. aureofaciens ATCC 10762.</title>
        <authorList>
            <person name="Gradnigo J.S."/>
            <person name="Johnson N."/>
            <person name="Somerville G.A."/>
        </authorList>
    </citation>
    <scope>NUCLEOTIDE SEQUENCE [LARGE SCALE GENOMIC DNA]</scope>
    <source>
        <strain evidence="2">ATCC 10762</strain>
    </source>
</reference>
<accession>A0A1E7MZW3</accession>
<evidence type="ECO:0000313" key="3">
    <source>
        <dbReference type="Proteomes" id="UP000037395"/>
    </source>
</evidence>
<name>A0A1E7MZW3_KITAU</name>
<dbReference type="GeneID" id="97485775"/>
<dbReference type="RefSeq" id="WP_030551698.1">
    <property type="nucleotide sequence ID" value="NZ_BMUB01000005.1"/>
</dbReference>
<dbReference type="Proteomes" id="UP000610124">
    <property type="component" value="Unassembled WGS sequence"/>
</dbReference>
<dbReference type="Proteomes" id="UP000037395">
    <property type="component" value="Unassembled WGS sequence"/>
</dbReference>
<evidence type="ECO:0000313" key="2">
    <source>
        <dbReference type="EMBL" id="OEV33961.1"/>
    </source>
</evidence>
<reference evidence="1" key="1">
    <citation type="journal article" date="2014" name="Int. J. Syst. Evol. Microbiol.">
        <title>Complete genome sequence of Corynebacterium casei LMG S-19264T (=DSM 44701T), isolated from a smear-ripened cheese.</title>
        <authorList>
            <consortium name="US DOE Joint Genome Institute (JGI-PGF)"/>
            <person name="Walter F."/>
            <person name="Albersmeier A."/>
            <person name="Kalinowski J."/>
            <person name="Ruckert C."/>
        </authorList>
    </citation>
    <scope>NUCLEOTIDE SEQUENCE</scope>
    <source>
        <strain evidence="1">JCM 4434</strain>
    </source>
</reference>
<dbReference type="EMBL" id="JPRF03000054">
    <property type="protein sequence ID" value="OEV33961.1"/>
    <property type="molecule type" value="Genomic_DNA"/>
</dbReference>
<protein>
    <submittedName>
        <fullName evidence="2">Uncharacterized protein</fullName>
    </submittedName>
</protein>